<feature type="transmembrane region" description="Helical" evidence="1">
    <location>
        <begin position="82"/>
        <end position="100"/>
    </location>
</feature>
<evidence type="ECO:0000256" key="1">
    <source>
        <dbReference type="SAM" id="Phobius"/>
    </source>
</evidence>
<keyword evidence="1" id="KW-0472">Membrane</keyword>
<dbReference type="RefSeq" id="WP_155586985.1">
    <property type="nucleotide sequence ID" value="NZ_WFKQ01000002.1"/>
</dbReference>
<feature type="transmembrane region" description="Helical" evidence="1">
    <location>
        <begin position="47"/>
        <end position="70"/>
    </location>
</feature>
<keyword evidence="3" id="KW-1185">Reference proteome</keyword>
<protein>
    <recommendedName>
        <fullName evidence="4">DUF4149 domain-containing protein</fullName>
    </recommendedName>
</protein>
<evidence type="ECO:0000313" key="3">
    <source>
        <dbReference type="Proteomes" id="UP000442109"/>
    </source>
</evidence>
<evidence type="ECO:0000313" key="2">
    <source>
        <dbReference type="EMBL" id="MUG32093.1"/>
    </source>
</evidence>
<dbReference type="EMBL" id="WFKQ01000002">
    <property type="protein sequence ID" value="MUG32093.1"/>
    <property type="molecule type" value="Genomic_DNA"/>
</dbReference>
<proteinExistence type="predicted"/>
<keyword evidence="1" id="KW-1133">Transmembrane helix</keyword>
<comment type="caution">
    <text evidence="2">The sequence shown here is derived from an EMBL/GenBank/DDBJ whole genome shotgun (WGS) entry which is preliminary data.</text>
</comment>
<gene>
    <name evidence="2" type="ORF">GB996_04710</name>
</gene>
<name>A0A844LZZ4_9GAMM</name>
<dbReference type="Proteomes" id="UP000442109">
    <property type="component" value="Unassembled WGS sequence"/>
</dbReference>
<keyword evidence="1" id="KW-0812">Transmembrane</keyword>
<evidence type="ECO:0008006" key="4">
    <source>
        <dbReference type="Google" id="ProtNLM"/>
    </source>
</evidence>
<feature type="transmembrane region" description="Helical" evidence="1">
    <location>
        <begin position="6"/>
        <end position="26"/>
    </location>
</feature>
<dbReference type="AlphaFoldDB" id="A0A844LZZ4"/>
<organism evidence="2 3">
    <name type="scientific">Psychrobacter sanguinis</name>
    <dbReference type="NCBI Taxonomy" id="861445"/>
    <lineage>
        <taxon>Bacteria</taxon>
        <taxon>Pseudomonadati</taxon>
        <taxon>Pseudomonadota</taxon>
        <taxon>Gammaproteobacteria</taxon>
        <taxon>Moraxellales</taxon>
        <taxon>Moraxellaceae</taxon>
        <taxon>Psychrobacter</taxon>
    </lineage>
</organism>
<sequence length="156" mass="17409">MIGFYLDHVFLITITVMGLVVSTLLLGPLILHMTGQSLEDRPDIKNLLMDIAVGLIYAGLLIPLVLAFIIKIKPNFIEELTSYKSYLLGILLIGLAFTNFRRFKLIAAKKSLSPKLNNSSVKLKSEMGLLDEKINSYRSDMILIGIFIAYTALLFS</sequence>
<reference evidence="2 3" key="1">
    <citation type="journal article" date="2019" name="PLoS ONE">
        <title>Pup mortality in New Zealand sea lions (Phocarctos hookeri) at Enderby Island, Auckland Islands, 2013-18.</title>
        <authorList>
            <person name="Michael S.A."/>
            <person name="Hayman D.T.S."/>
            <person name="Gray R."/>
            <person name="Zhang J."/>
            <person name="Rogers L."/>
            <person name="Roe W.D."/>
        </authorList>
    </citation>
    <scope>NUCLEOTIDE SEQUENCE [LARGE SCALE GENOMIC DNA]</scope>
    <source>
        <strain evidence="2 3">SM868</strain>
    </source>
</reference>
<dbReference type="OrthoDB" id="9994197at2"/>
<accession>A0A844LZZ4</accession>